<sequence>MTAVPLLPGSALNFDLLLDIISLAAKPDFSAFSRGENPYAGLASLCGIHSILRKDALRLFVHTVVLPTHRELVLFQQTLQAQKDRAITGLFPKLAFNYVGNVRRIFVGYLPIAPDLVFSSPSTDADERQAHDWAMSKASTLLDDSVLVPVLRAARDIAVDETALSLMKRLFRQTGTEDSPGANTDQPRWEMSSFSIVGPLADLDWALFKNDVGPGFFMPTLRVRKYRAACCHHHEAMDNASVSQPVEDPDRTRRPMGHRTQSLLLPSSEGDYRITMEHIQPSSGPHTLIRRACVAAWACDGSRLEGEILSL</sequence>
<comment type="caution">
    <text evidence="2">The sequence shown here is derived from an EMBL/GenBank/DDBJ whole genome shotgun (WGS) entry which is preliminary data.</text>
</comment>
<organism evidence="2 3">
    <name type="scientific">Coniophora puteana (strain RWD-64-598)</name>
    <name type="common">Brown rot fungus</name>
    <dbReference type="NCBI Taxonomy" id="741705"/>
    <lineage>
        <taxon>Eukaryota</taxon>
        <taxon>Fungi</taxon>
        <taxon>Dikarya</taxon>
        <taxon>Basidiomycota</taxon>
        <taxon>Agaricomycotina</taxon>
        <taxon>Agaricomycetes</taxon>
        <taxon>Agaricomycetidae</taxon>
        <taxon>Boletales</taxon>
        <taxon>Coniophorineae</taxon>
        <taxon>Coniophoraceae</taxon>
        <taxon>Coniophora</taxon>
    </lineage>
</organism>
<name>A0A5M3M9H2_CONPW</name>
<protein>
    <submittedName>
        <fullName evidence="2">Uncharacterized protein</fullName>
    </submittedName>
</protein>
<keyword evidence="3" id="KW-1185">Reference proteome</keyword>
<evidence type="ECO:0000313" key="3">
    <source>
        <dbReference type="Proteomes" id="UP000053558"/>
    </source>
</evidence>
<reference evidence="3" key="1">
    <citation type="journal article" date="2012" name="Science">
        <title>The Paleozoic origin of enzymatic lignin decomposition reconstructed from 31 fungal genomes.</title>
        <authorList>
            <person name="Floudas D."/>
            <person name="Binder M."/>
            <person name="Riley R."/>
            <person name="Barry K."/>
            <person name="Blanchette R.A."/>
            <person name="Henrissat B."/>
            <person name="Martinez A.T."/>
            <person name="Otillar R."/>
            <person name="Spatafora J.W."/>
            <person name="Yadav J.S."/>
            <person name="Aerts A."/>
            <person name="Benoit I."/>
            <person name="Boyd A."/>
            <person name="Carlson A."/>
            <person name="Copeland A."/>
            <person name="Coutinho P.M."/>
            <person name="de Vries R.P."/>
            <person name="Ferreira P."/>
            <person name="Findley K."/>
            <person name="Foster B."/>
            <person name="Gaskell J."/>
            <person name="Glotzer D."/>
            <person name="Gorecki P."/>
            <person name="Heitman J."/>
            <person name="Hesse C."/>
            <person name="Hori C."/>
            <person name="Igarashi K."/>
            <person name="Jurgens J.A."/>
            <person name="Kallen N."/>
            <person name="Kersten P."/>
            <person name="Kohler A."/>
            <person name="Kuees U."/>
            <person name="Kumar T.K.A."/>
            <person name="Kuo A."/>
            <person name="LaButti K."/>
            <person name="Larrondo L.F."/>
            <person name="Lindquist E."/>
            <person name="Ling A."/>
            <person name="Lombard V."/>
            <person name="Lucas S."/>
            <person name="Lundell T."/>
            <person name="Martin R."/>
            <person name="McLaughlin D.J."/>
            <person name="Morgenstern I."/>
            <person name="Morin E."/>
            <person name="Murat C."/>
            <person name="Nagy L.G."/>
            <person name="Nolan M."/>
            <person name="Ohm R.A."/>
            <person name="Patyshakuliyeva A."/>
            <person name="Rokas A."/>
            <person name="Ruiz-Duenas F.J."/>
            <person name="Sabat G."/>
            <person name="Salamov A."/>
            <person name="Samejima M."/>
            <person name="Schmutz J."/>
            <person name="Slot J.C."/>
            <person name="St John F."/>
            <person name="Stenlid J."/>
            <person name="Sun H."/>
            <person name="Sun S."/>
            <person name="Syed K."/>
            <person name="Tsang A."/>
            <person name="Wiebenga A."/>
            <person name="Young D."/>
            <person name="Pisabarro A."/>
            <person name="Eastwood D.C."/>
            <person name="Martin F."/>
            <person name="Cullen D."/>
            <person name="Grigoriev I.V."/>
            <person name="Hibbett D.S."/>
        </authorList>
    </citation>
    <scope>NUCLEOTIDE SEQUENCE [LARGE SCALE GENOMIC DNA]</scope>
    <source>
        <strain evidence="3">RWD-64-598 SS2</strain>
    </source>
</reference>
<dbReference type="EMBL" id="JH711588">
    <property type="protein sequence ID" value="EIW75586.1"/>
    <property type="molecule type" value="Genomic_DNA"/>
</dbReference>
<evidence type="ECO:0000256" key="1">
    <source>
        <dbReference type="SAM" id="MobiDB-lite"/>
    </source>
</evidence>
<dbReference type="Proteomes" id="UP000053558">
    <property type="component" value="Unassembled WGS sequence"/>
</dbReference>
<feature type="region of interest" description="Disordered" evidence="1">
    <location>
        <begin position="241"/>
        <end position="260"/>
    </location>
</feature>
<dbReference type="RefSeq" id="XP_007774290.1">
    <property type="nucleotide sequence ID" value="XM_007776100.1"/>
</dbReference>
<dbReference type="AlphaFoldDB" id="A0A5M3M9H2"/>
<gene>
    <name evidence="2" type="ORF">CONPUDRAFT_159039</name>
</gene>
<accession>A0A5M3M9H2</accession>
<evidence type="ECO:0000313" key="2">
    <source>
        <dbReference type="EMBL" id="EIW75586.1"/>
    </source>
</evidence>
<dbReference type="KEGG" id="cput:CONPUDRAFT_159039"/>
<proteinExistence type="predicted"/>
<dbReference type="GeneID" id="19204024"/>
<dbReference type="OrthoDB" id="2606310at2759"/>